<protein>
    <submittedName>
        <fullName evidence="2">Anti-sigma factor antagonist</fullName>
    </submittedName>
</protein>
<proteinExistence type="predicted"/>
<dbReference type="EMBL" id="JBHEZZ010000002">
    <property type="protein sequence ID" value="MFC1400765.1"/>
    <property type="molecule type" value="Genomic_DNA"/>
</dbReference>
<keyword evidence="3" id="KW-1185">Reference proteome</keyword>
<gene>
    <name evidence="2" type="ORF">ACEZDJ_05650</name>
</gene>
<evidence type="ECO:0000256" key="1">
    <source>
        <dbReference type="SAM" id="MobiDB-lite"/>
    </source>
</evidence>
<evidence type="ECO:0000313" key="2">
    <source>
        <dbReference type="EMBL" id="MFC1400765.1"/>
    </source>
</evidence>
<dbReference type="Proteomes" id="UP001592528">
    <property type="component" value="Unassembled WGS sequence"/>
</dbReference>
<evidence type="ECO:0000313" key="3">
    <source>
        <dbReference type="Proteomes" id="UP001592528"/>
    </source>
</evidence>
<organism evidence="2 3">
    <name type="scientific">Streptacidiphilus cavernicola</name>
    <dbReference type="NCBI Taxonomy" id="3342716"/>
    <lineage>
        <taxon>Bacteria</taxon>
        <taxon>Bacillati</taxon>
        <taxon>Actinomycetota</taxon>
        <taxon>Actinomycetes</taxon>
        <taxon>Kitasatosporales</taxon>
        <taxon>Streptomycetaceae</taxon>
        <taxon>Streptacidiphilus</taxon>
    </lineage>
</organism>
<sequence length="141" mass="14755">MTIQWHFQDGPSVGVLAVSGYLGAESVPRFAGAVGWALARGTGTLIVDLKALHGWSPQGQAAVRDAVLRLAVQQRTVELAALPGGEGSALIPELRGLPVHPDLESALAAHPATASEQARSEAEHQGGHQNWRSAGWLEQSA</sequence>
<feature type="region of interest" description="Disordered" evidence="1">
    <location>
        <begin position="105"/>
        <end position="141"/>
    </location>
</feature>
<accession>A0ABV6UH30</accession>
<comment type="caution">
    <text evidence="2">The sequence shown here is derived from an EMBL/GenBank/DDBJ whole genome shotgun (WGS) entry which is preliminary data.</text>
</comment>
<reference evidence="2 3" key="1">
    <citation type="submission" date="2024-09" db="EMBL/GenBank/DDBJ databases">
        <authorList>
            <person name="Lee S.D."/>
        </authorList>
    </citation>
    <scope>NUCLEOTIDE SEQUENCE [LARGE SCALE GENOMIC DNA]</scope>
    <source>
        <strain evidence="2 3">N1-5</strain>
    </source>
</reference>
<dbReference type="RefSeq" id="WP_037595121.1">
    <property type="nucleotide sequence ID" value="NZ_JBHEZZ010000002.1"/>
</dbReference>
<dbReference type="InterPro" id="IPR036513">
    <property type="entry name" value="STAS_dom_sf"/>
</dbReference>
<dbReference type="Gene3D" id="3.30.750.24">
    <property type="entry name" value="STAS domain"/>
    <property type="match status" value="1"/>
</dbReference>
<name>A0ABV6UH30_9ACTN</name>